<keyword evidence="5" id="KW-0119">Carbohydrate metabolism</keyword>
<dbReference type="KEGG" id="ang:An02g13580"/>
<dbReference type="RefSeq" id="XP_059605185.1">
    <property type="nucleotide sequence ID" value="XM_059746756.1"/>
</dbReference>
<evidence type="ECO:0000256" key="7">
    <source>
        <dbReference type="ARBA" id="ARBA00023326"/>
    </source>
</evidence>
<dbReference type="InterPro" id="IPR017853">
    <property type="entry name" value="GH"/>
</dbReference>
<organism evidence="11">
    <name type="scientific">Aspergillus niger</name>
    <dbReference type="NCBI Taxonomy" id="5061"/>
    <lineage>
        <taxon>Eukaryota</taxon>
        <taxon>Fungi</taxon>
        <taxon>Dikarya</taxon>
        <taxon>Ascomycota</taxon>
        <taxon>Pezizomycotina</taxon>
        <taxon>Eurotiomycetes</taxon>
        <taxon>Eurotiomycetidae</taxon>
        <taxon>Eurotiales</taxon>
        <taxon>Aspergillaceae</taxon>
        <taxon>Aspergillus</taxon>
        <taxon>Aspergillus subgen. Circumdati</taxon>
    </lineage>
</organism>
<dbReference type="InterPro" id="IPR001579">
    <property type="entry name" value="Glyco_hydro_18_chit_AS"/>
</dbReference>
<gene>
    <name evidence="11" type="ORF">An02g13580</name>
</gene>
<evidence type="ECO:0000256" key="4">
    <source>
        <dbReference type="ARBA" id="ARBA00023024"/>
    </source>
</evidence>
<keyword evidence="6 8" id="KW-0326">Glycosidase</keyword>
<dbReference type="AlphaFoldDB" id="A0AAJ8BWH3"/>
<name>A0AAJ8BWH3_ASPNG</name>
<keyword evidence="3 8" id="KW-0378">Hydrolase</keyword>
<dbReference type="InterPro" id="IPR011583">
    <property type="entry name" value="Chitinase_II/V-like_cat"/>
</dbReference>
<dbReference type="InterPro" id="IPR050314">
    <property type="entry name" value="Glycosyl_Hydrlase_18"/>
</dbReference>
<evidence type="ECO:0000256" key="6">
    <source>
        <dbReference type="ARBA" id="ARBA00023295"/>
    </source>
</evidence>
<accession>A0AAJ8BWH3</accession>
<proteinExistence type="inferred from homology"/>
<dbReference type="PANTHER" id="PTHR11177:SF337">
    <property type="entry name" value="CHITINASE"/>
    <property type="match status" value="1"/>
</dbReference>
<comment type="similarity">
    <text evidence="9">Belongs to the glycosyl hydrolase 18 family.</text>
</comment>
<evidence type="ECO:0000256" key="2">
    <source>
        <dbReference type="ARBA" id="ARBA00012729"/>
    </source>
</evidence>
<evidence type="ECO:0000256" key="9">
    <source>
        <dbReference type="RuleBase" id="RU004453"/>
    </source>
</evidence>
<dbReference type="GO" id="GO:0006032">
    <property type="term" value="P:chitin catabolic process"/>
    <property type="evidence" value="ECO:0007669"/>
    <property type="project" value="UniProtKB-KW"/>
</dbReference>
<evidence type="ECO:0000256" key="8">
    <source>
        <dbReference type="RuleBase" id="RU000489"/>
    </source>
</evidence>
<dbReference type="EC" id="3.2.1.14" evidence="2"/>
<dbReference type="GO" id="GO:0000272">
    <property type="term" value="P:polysaccharide catabolic process"/>
    <property type="evidence" value="ECO:0007669"/>
    <property type="project" value="UniProtKB-KW"/>
</dbReference>
<dbReference type="CDD" id="cd00598">
    <property type="entry name" value="GH18_chitinase-like"/>
    <property type="match status" value="1"/>
</dbReference>
<comment type="catalytic activity">
    <reaction evidence="1">
        <text>Random endo-hydrolysis of N-acetyl-beta-D-glucosaminide (1-&gt;4)-beta-linkages in chitin and chitodextrins.</text>
        <dbReference type="EC" id="3.2.1.14"/>
    </reaction>
</comment>
<dbReference type="InterPro" id="IPR001223">
    <property type="entry name" value="Glyco_hydro18_cat"/>
</dbReference>
<dbReference type="Gene3D" id="3.20.20.80">
    <property type="entry name" value="Glycosidases"/>
    <property type="match status" value="1"/>
</dbReference>
<protein>
    <recommendedName>
        <fullName evidence="2">chitinase</fullName>
        <ecNumber evidence="2">3.2.1.14</ecNumber>
    </recommendedName>
</protein>
<evidence type="ECO:0000313" key="11">
    <source>
        <dbReference type="RefSeq" id="XP_059605185.1"/>
    </source>
</evidence>
<dbReference type="FunFam" id="3.20.20.80:FF:000159">
    <property type="entry name" value="Class V chitinase, putative"/>
    <property type="match status" value="1"/>
</dbReference>
<dbReference type="GeneID" id="4979898"/>
<reference evidence="11" key="2">
    <citation type="submission" date="2025-08" db="UniProtKB">
        <authorList>
            <consortium name="RefSeq"/>
        </authorList>
    </citation>
    <scope>IDENTIFICATION</scope>
</reference>
<sequence>MSLQCVASMRFAMYHTSGLPGANQTQGITHAIMAFAQSTLFNSDSPPQFTPFESVSTMRSRFSPGTKLMIAIGGWGDTSGFSTAAKDETSRNQYAKNVAAMVNQVGFDGVDIDWEYPGGNGQDYKTTPNSAKVSEITTYPLFLQALRSALGPNKLLSIAVPGKKEDMIAFTNTTGPQIWPSVDMVNIMSYDLMNRRNNVTMHHTSVVDSFNTVQAYRDIGLPGNKTNLGMAYYAKWFETDPSDEQECEDQPIGCKVVVMENADGSDNGKSGSLTFEKSVMSAPPANLKTSTDGTCGFDKGMKCPAGSCCSQYGNWYVDYSYSPCERCMLICGDVAVQPTTSAKQVVYLITEHAKASRLRIHGGARKKTLNWMMSWVESTTSMTRSMCSGRGIPQT</sequence>
<evidence type="ECO:0000256" key="3">
    <source>
        <dbReference type="ARBA" id="ARBA00022801"/>
    </source>
</evidence>
<dbReference type="PROSITE" id="PS51910">
    <property type="entry name" value="GH18_2"/>
    <property type="match status" value="1"/>
</dbReference>
<keyword evidence="7" id="KW-0624">Polysaccharide degradation</keyword>
<evidence type="ECO:0000256" key="5">
    <source>
        <dbReference type="ARBA" id="ARBA00023277"/>
    </source>
</evidence>
<keyword evidence="4" id="KW-0146">Chitin degradation</keyword>
<dbReference type="SUPFAM" id="SSF51445">
    <property type="entry name" value="(Trans)glycosidases"/>
    <property type="match status" value="1"/>
</dbReference>
<dbReference type="PROSITE" id="PS01095">
    <property type="entry name" value="GH18_1"/>
    <property type="match status" value="1"/>
</dbReference>
<feature type="domain" description="GH18" evidence="10">
    <location>
        <begin position="8"/>
        <end position="395"/>
    </location>
</feature>
<dbReference type="PANTHER" id="PTHR11177">
    <property type="entry name" value="CHITINASE"/>
    <property type="match status" value="1"/>
</dbReference>
<evidence type="ECO:0000256" key="1">
    <source>
        <dbReference type="ARBA" id="ARBA00000822"/>
    </source>
</evidence>
<evidence type="ECO:0000259" key="10">
    <source>
        <dbReference type="PROSITE" id="PS51910"/>
    </source>
</evidence>
<reference evidence="11" key="1">
    <citation type="submission" date="2025-02" db="EMBL/GenBank/DDBJ databases">
        <authorList>
            <consortium name="NCBI Genome Project"/>
        </authorList>
    </citation>
    <scope>NUCLEOTIDE SEQUENCE</scope>
</reference>
<dbReference type="GO" id="GO:0008843">
    <property type="term" value="F:endochitinase activity"/>
    <property type="evidence" value="ECO:0007669"/>
    <property type="project" value="UniProtKB-EC"/>
</dbReference>
<dbReference type="SMART" id="SM00636">
    <property type="entry name" value="Glyco_18"/>
    <property type="match status" value="1"/>
</dbReference>
<dbReference type="Pfam" id="PF00704">
    <property type="entry name" value="Glyco_hydro_18"/>
    <property type="match status" value="1"/>
</dbReference>